<feature type="non-terminal residue" evidence="2">
    <location>
        <position position="57"/>
    </location>
</feature>
<reference evidence="2 3" key="1">
    <citation type="submission" date="2024-05" db="EMBL/GenBank/DDBJ databases">
        <title>Genome sequencing and assembly of Indian major carp, Cirrhinus mrigala (Hamilton, 1822).</title>
        <authorList>
            <person name="Mohindra V."/>
            <person name="Chowdhury L.M."/>
            <person name="Lal K."/>
            <person name="Jena J.K."/>
        </authorList>
    </citation>
    <scope>NUCLEOTIDE SEQUENCE [LARGE SCALE GENOMIC DNA]</scope>
    <source>
        <strain evidence="2">CM1030</strain>
        <tissue evidence="2">Blood</tissue>
    </source>
</reference>
<dbReference type="Pfam" id="PF07703">
    <property type="entry name" value="A2M_BRD"/>
    <property type="match status" value="1"/>
</dbReference>
<keyword evidence="3" id="KW-1185">Reference proteome</keyword>
<dbReference type="Gene3D" id="2.20.130.20">
    <property type="match status" value="1"/>
</dbReference>
<feature type="domain" description="Alpha-2-macroglobulin bait region" evidence="1">
    <location>
        <begin position="6"/>
        <end position="46"/>
    </location>
</feature>
<evidence type="ECO:0000313" key="3">
    <source>
        <dbReference type="Proteomes" id="UP001529510"/>
    </source>
</evidence>
<accession>A0ABD0PLA6</accession>
<gene>
    <name evidence="2" type="ORF">M9458_030169</name>
</gene>
<dbReference type="AlphaFoldDB" id="A0ABD0PLA6"/>
<dbReference type="EMBL" id="JAMKFB020000015">
    <property type="protein sequence ID" value="KAL0174201.1"/>
    <property type="molecule type" value="Genomic_DNA"/>
</dbReference>
<name>A0ABD0PLA6_CIRMR</name>
<organism evidence="2 3">
    <name type="scientific">Cirrhinus mrigala</name>
    <name type="common">Mrigala</name>
    <dbReference type="NCBI Taxonomy" id="683832"/>
    <lineage>
        <taxon>Eukaryota</taxon>
        <taxon>Metazoa</taxon>
        <taxon>Chordata</taxon>
        <taxon>Craniata</taxon>
        <taxon>Vertebrata</taxon>
        <taxon>Euteleostomi</taxon>
        <taxon>Actinopterygii</taxon>
        <taxon>Neopterygii</taxon>
        <taxon>Teleostei</taxon>
        <taxon>Ostariophysi</taxon>
        <taxon>Cypriniformes</taxon>
        <taxon>Cyprinidae</taxon>
        <taxon>Labeoninae</taxon>
        <taxon>Labeonini</taxon>
        <taxon>Cirrhinus</taxon>
    </lineage>
</organism>
<proteinExistence type="predicted"/>
<protein>
    <recommendedName>
        <fullName evidence="1">Alpha-2-macroglobulin bait region domain-containing protein</fullName>
    </recommendedName>
</protein>
<sequence>MSVPLQVSLNVSSPTALPGEKISLNLKANPGSLCSVRAIDQSVLLLRPEAELNTDYV</sequence>
<dbReference type="Proteomes" id="UP001529510">
    <property type="component" value="Unassembled WGS sequence"/>
</dbReference>
<evidence type="ECO:0000313" key="2">
    <source>
        <dbReference type="EMBL" id="KAL0174201.1"/>
    </source>
</evidence>
<dbReference type="InterPro" id="IPR011625">
    <property type="entry name" value="A2M_N_BRD"/>
</dbReference>
<evidence type="ECO:0000259" key="1">
    <source>
        <dbReference type="Pfam" id="PF07703"/>
    </source>
</evidence>
<comment type="caution">
    <text evidence="2">The sequence shown here is derived from an EMBL/GenBank/DDBJ whole genome shotgun (WGS) entry which is preliminary data.</text>
</comment>